<dbReference type="Gene3D" id="3.10.20.30">
    <property type="match status" value="1"/>
</dbReference>
<dbReference type="InterPro" id="IPR001041">
    <property type="entry name" value="2Fe-2S_ferredoxin-type"/>
</dbReference>
<dbReference type="InterPro" id="IPR017927">
    <property type="entry name" value="FAD-bd_FR_type"/>
</dbReference>
<evidence type="ECO:0000256" key="6">
    <source>
        <dbReference type="ARBA" id="ARBA00023014"/>
    </source>
</evidence>
<dbReference type="InterPro" id="IPR017938">
    <property type="entry name" value="Riboflavin_synthase-like_b-brl"/>
</dbReference>
<dbReference type="GO" id="GO:0016491">
    <property type="term" value="F:oxidoreductase activity"/>
    <property type="evidence" value="ECO:0007669"/>
    <property type="project" value="UniProtKB-KW"/>
</dbReference>
<feature type="domain" description="FAD-binding FR-type" evidence="7">
    <location>
        <begin position="5"/>
        <end position="108"/>
    </location>
</feature>
<evidence type="ECO:0000313" key="9">
    <source>
        <dbReference type="Proteomes" id="UP000253772"/>
    </source>
</evidence>
<dbReference type="InterPro" id="IPR012675">
    <property type="entry name" value="Beta-grasp_dom_sf"/>
</dbReference>
<dbReference type="SUPFAM" id="SSF52343">
    <property type="entry name" value="Ferredoxin reductase-like, C-terminal NADP-linked domain"/>
    <property type="match status" value="1"/>
</dbReference>
<dbReference type="PANTHER" id="PTHR47354:SF1">
    <property type="entry name" value="CARNITINE MONOOXYGENASE REDUCTASE SUBUNIT"/>
    <property type="match status" value="1"/>
</dbReference>
<reference evidence="8 9" key="1">
    <citation type="submission" date="2019-03" db="EMBL/GenBank/DDBJ databases">
        <title>Comparative insights into the high quality Complete genome sequence of highly metal resistant Cupriavidus metallidurans strain BS1 isolated from a gold-copper mine.</title>
        <authorList>
            <person name="Mazhar H.S."/>
            <person name="Rensing C."/>
        </authorList>
    </citation>
    <scope>NUCLEOTIDE SEQUENCE [LARGE SCALE GENOMIC DNA]</scope>
    <source>
        <strain evidence="8 9">BS1</strain>
    </source>
</reference>
<dbReference type="PRINTS" id="PR00409">
    <property type="entry name" value="PHDIOXRDTASE"/>
</dbReference>
<keyword evidence="3" id="KW-0479">Metal-binding</keyword>
<dbReference type="PROSITE" id="PS51384">
    <property type="entry name" value="FAD_FR"/>
    <property type="match status" value="1"/>
</dbReference>
<dbReference type="GO" id="GO:0051537">
    <property type="term" value="F:2 iron, 2 sulfur cluster binding"/>
    <property type="evidence" value="ECO:0007669"/>
    <property type="project" value="UniProtKB-KW"/>
</dbReference>
<dbReference type="AlphaFoldDB" id="A0A482IY22"/>
<evidence type="ECO:0000256" key="1">
    <source>
        <dbReference type="ARBA" id="ARBA00022630"/>
    </source>
</evidence>
<dbReference type="InterPro" id="IPR039261">
    <property type="entry name" value="FNR_nucleotide-bd"/>
</dbReference>
<dbReference type="Gene3D" id="3.40.50.80">
    <property type="entry name" value="Nucleotide-binding domain of ferredoxin-NADP reductase (FNR) module"/>
    <property type="match status" value="1"/>
</dbReference>
<evidence type="ECO:0000313" key="8">
    <source>
        <dbReference type="EMBL" id="QBP12099.1"/>
    </source>
</evidence>
<dbReference type="RefSeq" id="WP_017513596.1">
    <property type="nucleotide sequence ID" value="NZ_CP037901.1"/>
</dbReference>
<dbReference type="InterPro" id="IPR006058">
    <property type="entry name" value="2Fe2S_fd_BS"/>
</dbReference>
<dbReference type="SUPFAM" id="SSF63380">
    <property type="entry name" value="Riboflavin synthase domain-like"/>
    <property type="match status" value="1"/>
</dbReference>
<proteinExistence type="predicted"/>
<dbReference type="CDD" id="cd06185">
    <property type="entry name" value="PDR_like"/>
    <property type="match status" value="1"/>
</dbReference>
<sequence>MAARPIKTVSVVVSAIDEPLPGVKRFVLSDQDHWPLPPFTPGAHIDLHLGGGLVRTYSLCNAPSDRNRYVIAVKHEVAGRGGSAFVHERLDVGASIGVSLPRGGIRTTDTGMNVFIAGGIGVTPFISTIRDLELRGQTNYVLHWSSAGAPSLVDMLGDAIAAGRVRLYDTRVESAPDMEAILNACGENAKAYCCGPMRMLDAFERIVEGWPDARKHIERFTPPKLVDDTDAVPYTVVLARSGKEAIVEPNVGLVGTLEALGADVSVSCGGGVCGACRTTWLEGPPIHRDRVLSPEERAQDVMVCVAGCAGSRLVLDL</sequence>
<dbReference type="Pfam" id="PF00111">
    <property type="entry name" value="Fer2"/>
    <property type="match status" value="1"/>
</dbReference>
<accession>A0A482IY22</accession>
<gene>
    <name evidence="8" type="ORF">DDF84_020185</name>
</gene>
<dbReference type="SUPFAM" id="SSF54292">
    <property type="entry name" value="2Fe-2S ferredoxin-like"/>
    <property type="match status" value="1"/>
</dbReference>
<dbReference type="CDD" id="cd00207">
    <property type="entry name" value="fer2"/>
    <property type="match status" value="1"/>
</dbReference>
<evidence type="ECO:0000256" key="3">
    <source>
        <dbReference type="ARBA" id="ARBA00022723"/>
    </source>
</evidence>
<dbReference type="PROSITE" id="PS00197">
    <property type="entry name" value="2FE2S_FER_1"/>
    <property type="match status" value="1"/>
</dbReference>
<dbReference type="EMBL" id="CP037901">
    <property type="protein sequence ID" value="QBP12099.1"/>
    <property type="molecule type" value="Genomic_DNA"/>
</dbReference>
<evidence type="ECO:0000256" key="2">
    <source>
        <dbReference type="ARBA" id="ARBA00022714"/>
    </source>
</evidence>
<keyword evidence="2" id="KW-0001">2Fe-2S</keyword>
<dbReference type="Gene3D" id="2.40.30.10">
    <property type="entry name" value="Translation factors"/>
    <property type="match status" value="1"/>
</dbReference>
<dbReference type="GO" id="GO:0046872">
    <property type="term" value="F:metal ion binding"/>
    <property type="evidence" value="ECO:0007669"/>
    <property type="project" value="UniProtKB-KW"/>
</dbReference>
<evidence type="ECO:0000256" key="4">
    <source>
        <dbReference type="ARBA" id="ARBA00023002"/>
    </source>
</evidence>
<protein>
    <submittedName>
        <fullName evidence="8">Oxidoreductase</fullName>
    </submittedName>
</protein>
<keyword evidence="5" id="KW-0408">Iron</keyword>
<dbReference type="PANTHER" id="PTHR47354">
    <property type="entry name" value="NADH OXIDOREDUCTASE HCR"/>
    <property type="match status" value="1"/>
</dbReference>
<name>A0A482IY22_9BURK</name>
<dbReference type="OrthoDB" id="544091at2"/>
<keyword evidence="6" id="KW-0411">Iron-sulfur</keyword>
<keyword evidence="4" id="KW-0560">Oxidoreductase</keyword>
<keyword evidence="1" id="KW-0285">Flavoprotein</keyword>
<organism evidence="8 9">
    <name type="scientific">Cupriavidus metallidurans</name>
    <dbReference type="NCBI Taxonomy" id="119219"/>
    <lineage>
        <taxon>Bacteria</taxon>
        <taxon>Pseudomonadati</taxon>
        <taxon>Pseudomonadota</taxon>
        <taxon>Betaproteobacteria</taxon>
        <taxon>Burkholderiales</taxon>
        <taxon>Burkholderiaceae</taxon>
        <taxon>Cupriavidus</taxon>
    </lineage>
</organism>
<dbReference type="InterPro" id="IPR036010">
    <property type="entry name" value="2Fe-2S_ferredoxin-like_sf"/>
</dbReference>
<dbReference type="InterPro" id="IPR050415">
    <property type="entry name" value="MRET"/>
</dbReference>
<dbReference type="Proteomes" id="UP000253772">
    <property type="component" value="Chromosome c2"/>
</dbReference>
<evidence type="ECO:0000259" key="7">
    <source>
        <dbReference type="PROSITE" id="PS51384"/>
    </source>
</evidence>
<evidence type="ECO:0000256" key="5">
    <source>
        <dbReference type="ARBA" id="ARBA00023004"/>
    </source>
</evidence>